<dbReference type="InterPro" id="IPR007312">
    <property type="entry name" value="Phosphoesterase"/>
</dbReference>
<proteinExistence type="predicted"/>
<comment type="caution">
    <text evidence="3">The sequence shown here is derived from an EMBL/GenBank/DDBJ whole genome shotgun (WGS) entry which is preliminary data.</text>
</comment>
<gene>
    <name evidence="3" type="ORF">KI387_033257</name>
</gene>
<reference evidence="3 4" key="1">
    <citation type="journal article" date="2021" name="Nat. Plants">
        <title>The Taxus genome provides insights into paclitaxel biosynthesis.</title>
        <authorList>
            <person name="Xiong X."/>
            <person name="Gou J."/>
            <person name="Liao Q."/>
            <person name="Li Y."/>
            <person name="Zhou Q."/>
            <person name="Bi G."/>
            <person name="Li C."/>
            <person name="Du R."/>
            <person name="Wang X."/>
            <person name="Sun T."/>
            <person name="Guo L."/>
            <person name="Liang H."/>
            <person name="Lu P."/>
            <person name="Wu Y."/>
            <person name="Zhang Z."/>
            <person name="Ro D.K."/>
            <person name="Shang Y."/>
            <person name="Huang S."/>
            <person name="Yan J."/>
        </authorList>
    </citation>
    <scope>NUCLEOTIDE SEQUENCE [LARGE SCALE GENOMIC DNA]</scope>
    <source>
        <strain evidence="3">Ta-2019</strain>
    </source>
</reference>
<name>A0AA38BRL9_TAXCH</name>
<dbReference type="GO" id="GO:0009395">
    <property type="term" value="P:phospholipid catabolic process"/>
    <property type="evidence" value="ECO:0007669"/>
    <property type="project" value="TreeGrafter"/>
</dbReference>
<feature type="region of interest" description="Disordered" evidence="2">
    <location>
        <begin position="1"/>
        <end position="24"/>
    </location>
</feature>
<keyword evidence="4" id="KW-1185">Reference proteome</keyword>
<evidence type="ECO:0000313" key="3">
    <source>
        <dbReference type="EMBL" id="KAH9289140.1"/>
    </source>
</evidence>
<protein>
    <submittedName>
        <fullName evidence="3">Uncharacterized protein</fullName>
    </submittedName>
</protein>
<dbReference type="EMBL" id="JAHRHJ020003813">
    <property type="protein sequence ID" value="KAH9289140.1"/>
    <property type="molecule type" value="Genomic_DNA"/>
</dbReference>
<dbReference type="PANTHER" id="PTHR31956">
    <property type="entry name" value="NON-SPECIFIC PHOSPHOLIPASE C4-RELATED"/>
    <property type="match status" value="1"/>
</dbReference>
<dbReference type="Gene3D" id="3.40.720.10">
    <property type="entry name" value="Alkaline Phosphatase, subunit A"/>
    <property type="match status" value="1"/>
</dbReference>
<keyword evidence="1" id="KW-0378">Hydrolase</keyword>
<organism evidence="3 4">
    <name type="scientific">Taxus chinensis</name>
    <name type="common">Chinese yew</name>
    <name type="synonym">Taxus wallichiana var. chinensis</name>
    <dbReference type="NCBI Taxonomy" id="29808"/>
    <lineage>
        <taxon>Eukaryota</taxon>
        <taxon>Viridiplantae</taxon>
        <taxon>Streptophyta</taxon>
        <taxon>Embryophyta</taxon>
        <taxon>Tracheophyta</taxon>
        <taxon>Spermatophyta</taxon>
        <taxon>Pinopsida</taxon>
        <taxon>Pinidae</taxon>
        <taxon>Conifers II</taxon>
        <taxon>Cupressales</taxon>
        <taxon>Taxaceae</taxon>
        <taxon>Taxus</taxon>
    </lineage>
</organism>
<dbReference type="AlphaFoldDB" id="A0AA38BRL9"/>
<dbReference type="Pfam" id="PF04185">
    <property type="entry name" value="Phosphoesterase"/>
    <property type="match status" value="1"/>
</dbReference>
<dbReference type="Proteomes" id="UP000824469">
    <property type="component" value="Unassembled WGS sequence"/>
</dbReference>
<accession>A0AA38BRL9</accession>
<dbReference type="PANTHER" id="PTHR31956:SF1">
    <property type="entry name" value="NON-SPECIFIC PHOSPHOLIPASE C1"/>
    <property type="match status" value="1"/>
</dbReference>
<evidence type="ECO:0000313" key="4">
    <source>
        <dbReference type="Proteomes" id="UP000824469"/>
    </source>
</evidence>
<dbReference type="InterPro" id="IPR017850">
    <property type="entry name" value="Alkaline_phosphatase_core_sf"/>
</dbReference>
<dbReference type="GO" id="GO:0042578">
    <property type="term" value="F:phosphoric ester hydrolase activity"/>
    <property type="evidence" value="ECO:0007669"/>
    <property type="project" value="UniProtKB-ARBA"/>
</dbReference>
<evidence type="ECO:0000256" key="1">
    <source>
        <dbReference type="ARBA" id="ARBA00022801"/>
    </source>
</evidence>
<evidence type="ECO:0000256" key="2">
    <source>
        <dbReference type="SAM" id="MobiDB-lite"/>
    </source>
</evidence>
<sequence>MNRCNVEQGITETGEGSVQESEEESAVERSKTLFVLTYDEHKGFYDHVPSPVREVPSPYGIVGPHPDFFTFDRLGVRVPTIMISPWINKGITMPQPYYFETAFEVDKEVAGAVKLAFSHLNFLPASAITDIFNVNDNACKRVSIKPDEKDFAVFNNSIGFYDLSSESEAQIQEKIVASKVPREPKKKCSPEILLDLGSILVKHVSKLEREVKEAKKLAKSMQSEAQRHSGGLQEHVESLLRDSRDIGSLVASNFEREVTGVTELIKSPQREERISMCGMEREKLVVEGANATKLSQEKVALSKTSMKMNLDLFADANNNYDKENRDVNTASTKTNAYATDQANSENTNNLEIIQNSNFTSTLPIYDSGTNHAMKNASEVV</sequence>